<evidence type="ECO:0000313" key="3">
    <source>
        <dbReference type="EMBL" id="TVU43104.1"/>
    </source>
</evidence>
<feature type="transmembrane region" description="Helical" evidence="1">
    <location>
        <begin position="22"/>
        <end position="43"/>
    </location>
</feature>
<dbReference type="AlphaFoldDB" id="A0A5J9SPK8"/>
<feature type="non-terminal residue" evidence="2">
    <location>
        <position position="1"/>
    </location>
</feature>
<dbReference type="Proteomes" id="UP000324897">
    <property type="component" value="Unassembled WGS sequence"/>
</dbReference>
<dbReference type="OrthoDB" id="689631at2759"/>
<proteinExistence type="predicted"/>
<dbReference type="EMBL" id="RWGY01000005">
    <property type="protein sequence ID" value="TVU43104.1"/>
    <property type="molecule type" value="Genomic_DNA"/>
</dbReference>
<evidence type="ECO:0000313" key="4">
    <source>
        <dbReference type="Proteomes" id="UP000324897"/>
    </source>
</evidence>
<feature type="transmembrane region" description="Helical" evidence="1">
    <location>
        <begin position="97"/>
        <end position="116"/>
    </location>
</feature>
<reference evidence="2 4" key="1">
    <citation type="journal article" date="2019" name="Sci. Rep.">
        <title>A high-quality genome of Eragrostis curvula grass provides insights into Poaceae evolution and supports new strategies to enhance forage quality.</title>
        <authorList>
            <person name="Carballo J."/>
            <person name="Santos B.A.C.M."/>
            <person name="Zappacosta D."/>
            <person name="Garbus I."/>
            <person name="Selva J.P."/>
            <person name="Gallo C.A."/>
            <person name="Diaz A."/>
            <person name="Albertini E."/>
            <person name="Caccamo M."/>
            <person name="Echenique V."/>
        </authorList>
    </citation>
    <scope>NUCLEOTIDE SEQUENCE [LARGE SCALE GENOMIC DNA]</scope>
    <source>
        <strain evidence="4">cv. Victoria</strain>
        <tissue evidence="2">Leaf</tissue>
    </source>
</reference>
<keyword evidence="1" id="KW-1133">Transmembrane helix</keyword>
<comment type="caution">
    <text evidence="2">The sequence shown here is derived from an EMBL/GenBank/DDBJ whole genome shotgun (WGS) entry which is preliminary data.</text>
</comment>
<dbReference type="Gramene" id="TVU00952">
    <property type="protein sequence ID" value="TVU00952"/>
    <property type="gene ID" value="EJB05_53609"/>
</dbReference>
<protein>
    <submittedName>
        <fullName evidence="2">Uncharacterized protein</fullName>
    </submittedName>
</protein>
<keyword evidence="1" id="KW-0812">Transmembrane</keyword>
<keyword evidence="4" id="KW-1185">Reference proteome</keyword>
<name>A0A5J9SPK8_9POAL</name>
<keyword evidence="1" id="KW-0472">Membrane</keyword>
<dbReference type="Gramene" id="TVU43104">
    <property type="protein sequence ID" value="TVU43104"/>
    <property type="gene ID" value="EJB05_09542"/>
</dbReference>
<gene>
    <name evidence="3" type="ORF">EJB05_09542</name>
    <name evidence="2" type="ORF">EJB05_53609</name>
</gene>
<evidence type="ECO:0000256" key="1">
    <source>
        <dbReference type="SAM" id="Phobius"/>
    </source>
</evidence>
<sequence>MTATGFAVLLFDISASVGSDGLGLLTCFVGVIIAGTTLVAVGVRMADDPTKPIGNAVTAGAGALAAFVRRNLAVAGLAMASSAVTAVTGDAGPKLCFSSFALFLLGMSLIIIGVLAE</sequence>
<dbReference type="EMBL" id="RWGY01000522">
    <property type="protein sequence ID" value="TVU00952.1"/>
    <property type="molecule type" value="Genomic_DNA"/>
</dbReference>
<organism evidence="2 4">
    <name type="scientific">Eragrostis curvula</name>
    <name type="common">weeping love grass</name>
    <dbReference type="NCBI Taxonomy" id="38414"/>
    <lineage>
        <taxon>Eukaryota</taxon>
        <taxon>Viridiplantae</taxon>
        <taxon>Streptophyta</taxon>
        <taxon>Embryophyta</taxon>
        <taxon>Tracheophyta</taxon>
        <taxon>Spermatophyta</taxon>
        <taxon>Magnoliopsida</taxon>
        <taxon>Liliopsida</taxon>
        <taxon>Poales</taxon>
        <taxon>Poaceae</taxon>
        <taxon>PACMAD clade</taxon>
        <taxon>Chloridoideae</taxon>
        <taxon>Eragrostideae</taxon>
        <taxon>Eragrostidinae</taxon>
        <taxon>Eragrostis</taxon>
    </lineage>
</organism>
<evidence type="ECO:0000313" key="2">
    <source>
        <dbReference type="EMBL" id="TVU00952.1"/>
    </source>
</evidence>
<accession>A0A5J9SPK8</accession>